<reference evidence="3" key="1">
    <citation type="submission" date="2020-05" db="EMBL/GenBank/DDBJ databases">
        <authorList>
            <person name="Chiriac C."/>
            <person name="Salcher M."/>
            <person name="Ghai R."/>
            <person name="Kavagutti S V."/>
        </authorList>
    </citation>
    <scope>NUCLEOTIDE SEQUENCE</scope>
</reference>
<dbReference type="InterPro" id="IPR036188">
    <property type="entry name" value="FAD/NAD-bd_sf"/>
</dbReference>
<comment type="similarity">
    <text evidence="1">Belongs to the flavin monoamine oxidase family.</text>
</comment>
<organism evidence="3">
    <name type="scientific">freshwater metagenome</name>
    <dbReference type="NCBI Taxonomy" id="449393"/>
    <lineage>
        <taxon>unclassified sequences</taxon>
        <taxon>metagenomes</taxon>
        <taxon>ecological metagenomes</taxon>
    </lineage>
</organism>
<dbReference type="Pfam" id="PF01593">
    <property type="entry name" value="Amino_oxidase"/>
    <property type="match status" value="1"/>
</dbReference>
<proteinExistence type="inferred from homology"/>
<dbReference type="PANTHER" id="PTHR43563">
    <property type="entry name" value="AMINE OXIDASE"/>
    <property type="match status" value="1"/>
</dbReference>
<dbReference type="Gene3D" id="3.50.50.60">
    <property type="entry name" value="FAD/NAD(P)-binding domain"/>
    <property type="match status" value="2"/>
</dbReference>
<dbReference type="SUPFAM" id="SSF51905">
    <property type="entry name" value="FAD/NAD(P)-binding domain"/>
    <property type="match status" value="1"/>
</dbReference>
<sequence>MHQPDVVVIGAGISGLAVCEVLHRGGLAVTVLEARTRVGGRLLSSPLDLGASWFWDGERRVRAMTDRFEIATFPQYRAGDAMIDERDGVHRYPGNPIDGQAHRFVNGAAALTNALAGELPQGVVLLDQPVIEVTDELVVLTATSRWQPQHVVIAVPPAVAVAAIRLPEALPGNLVDIAQRTPVWMSDTVKVVVTYDEPFWRSDGLAGSAISRAGPLHEIHDLCGPDGSPSALFGFARAGQPSGLTESEICAQLGRIFGPRAHAPRELQIQDWSSEQWTNPAMAAPESAQSSPGFALLGHAVYQQPQLGGRFHWSATETAPNYAGHIEGALEAAERTVNSILDFPR</sequence>
<evidence type="ECO:0000256" key="1">
    <source>
        <dbReference type="ARBA" id="ARBA00005995"/>
    </source>
</evidence>
<dbReference type="Pfam" id="PF13450">
    <property type="entry name" value="NAD_binding_8"/>
    <property type="match status" value="1"/>
</dbReference>
<dbReference type="InterPro" id="IPR050703">
    <property type="entry name" value="Flavin_MAO"/>
</dbReference>
<dbReference type="SUPFAM" id="SSF54373">
    <property type="entry name" value="FAD-linked reductases, C-terminal domain"/>
    <property type="match status" value="1"/>
</dbReference>
<dbReference type="PANTHER" id="PTHR43563:SF1">
    <property type="entry name" value="AMINE OXIDASE [FLAVIN-CONTAINING] B"/>
    <property type="match status" value="1"/>
</dbReference>
<name>A0A6J7ADT9_9ZZZZ</name>
<protein>
    <submittedName>
        <fullName evidence="3">Unannotated protein</fullName>
    </submittedName>
</protein>
<feature type="domain" description="Amine oxidase" evidence="2">
    <location>
        <begin position="103"/>
        <end position="341"/>
    </location>
</feature>
<dbReference type="InterPro" id="IPR002937">
    <property type="entry name" value="Amino_oxidase"/>
</dbReference>
<dbReference type="GO" id="GO:0016491">
    <property type="term" value="F:oxidoreductase activity"/>
    <property type="evidence" value="ECO:0007669"/>
    <property type="project" value="InterPro"/>
</dbReference>
<gene>
    <name evidence="3" type="ORF">UFOPK3204_00934</name>
</gene>
<evidence type="ECO:0000259" key="2">
    <source>
        <dbReference type="Pfam" id="PF01593"/>
    </source>
</evidence>
<accession>A0A6J7ADT9</accession>
<evidence type="ECO:0000313" key="3">
    <source>
        <dbReference type="EMBL" id="CAB4831056.1"/>
    </source>
</evidence>
<dbReference type="AlphaFoldDB" id="A0A6J7ADT9"/>
<dbReference type="EMBL" id="CAFABK010000036">
    <property type="protein sequence ID" value="CAB4831056.1"/>
    <property type="molecule type" value="Genomic_DNA"/>
</dbReference>